<evidence type="ECO:0000259" key="1">
    <source>
        <dbReference type="PROSITE" id="PS50943"/>
    </source>
</evidence>
<reference evidence="2 3" key="1">
    <citation type="submission" date="2020-08" db="EMBL/GenBank/DDBJ databases">
        <title>Streptomyces sp. PSKA01 genome sequencing and assembly.</title>
        <authorList>
            <person name="Mandal S."/>
            <person name="Maiti P.K."/>
            <person name="Das P."/>
        </authorList>
    </citation>
    <scope>NUCLEOTIDE SEQUENCE [LARGE SCALE GENOMIC DNA]</scope>
    <source>
        <strain evidence="2 3">PSKA01</strain>
    </source>
</reference>
<dbReference type="EMBL" id="JACMSF010000001">
    <property type="protein sequence ID" value="MBC2900233.1"/>
    <property type="molecule type" value="Genomic_DNA"/>
</dbReference>
<dbReference type="GO" id="GO:0003677">
    <property type="term" value="F:DNA binding"/>
    <property type="evidence" value="ECO:0007669"/>
    <property type="project" value="InterPro"/>
</dbReference>
<dbReference type="PROSITE" id="PS50943">
    <property type="entry name" value="HTH_CROC1"/>
    <property type="match status" value="1"/>
</dbReference>
<accession>A0A7X1M779</accession>
<name>A0A7X1M779_9ACTN</name>
<gene>
    <name evidence="2" type="ORF">H4N64_01155</name>
</gene>
<dbReference type="CDD" id="cd00093">
    <property type="entry name" value="HTH_XRE"/>
    <property type="match status" value="1"/>
</dbReference>
<evidence type="ECO:0000313" key="2">
    <source>
        <dbReference type="EMBL" id="MBC2900233.1"/>
    </source>
</evidence>
<dbReference type="Gene3D" id="1.10.260.40">
    <property type="entry name" value="lambda repressor-like DNA-binding domains"/>
    <property type="match status" value="1"/>
</dbReference>
<comment type="caution">
    <text evidence="2">The sequence shown here is derived from an EMBL/GenBank/DDBJ whole genome shotgun (WGS) entry which is preliminary data.</text>
</comment>
<sequence length="74" mass="8168">MKRRRKLGELIGDDVRVAPGCTQDRFSEAIGLSRAHIQRIESGQADPRLGDLLRMSDVLDGPLTTRVGTNPTPR</sequence>
<organism evidence="2 3">
    <name type="scientific">Streptomyces cupreus</name>
    <dbReference type="NCBI Taxonomy" id="2759956"/>
    <lineage>
        <taxon>Bacteria</taxon>
        <taxon>Bacillati</taxon>
        <taxon>Actinomycetota</taxon>
        <taxon>Actinomycetes</taxon>
        <taxon>Kitasatosporales</taxon>
        <taxon>Streptomycetaceae</taxon>
        <taxon>Streptomyces</taxon>
    </lineage>
</organism>
<dbReference type="InterPro" id="IPR001387">
    <property type="entry name" value="Cro/C1-type_HTH"/>
</dbReference>
<dbReference type="SUPFAM" id="SSF47413">
    <property type="entry name" value="lambda repressor-like DNA-binding domains"/>
    <property type="match status" value="1"/>
</dbReference>
<dbReference type="AlphaFoldDB" id="A0A7X1M779"/>
<dbReference type="Proteomes" id="UP000584670">
    <property type="component" value="Unassembled WGS sequence"/>
</dbReference>
<evidence type="ECO:0000313" key="3">
    <source>
        <dbReference type="Proteomes" id="UP000584670"/>
    </source>
</evidence>
<proteinExistence type="predicted"/>
<dbReference type="Pfam" id="PF01381">
    <property type="entry name" value="HTH_3"/>
    <property type="match status" value="1"/>
</dbReference>
<dbReference type="SMART" id="SM00530">
    <property type="entry name" value="HTH_XRE"/>
    <property type="match status" value="1"/>
</dbReference>
<feature type="domain" description="HTH cro/C1-type" evidence="1">
    <location>
        <begin position="16"/>
        <end position="66"/>
    </location>
</feature>
<dbReference type="InterPro" id="IPR010982">
    <property type="entry name" value="Lambda_DNA-bd_dom_sf"/>
</dbReference>
<dbReference type="RefSeq" id="WP_186280011.1">
    <property type="nucleotide sequence ID" value="NZ_JACMSF010000001.1"/>
</dbReference>
<keyword evidence="3" id="KW-1185">Reference proteome</keyword>
<protein>
    <submittedName>
        <fullName evidence="2">Helix-turn-helix transcriptional regulator</fullName>
    </submittedName>
</protein>